<dbReference type="EMBL" id="MCGT01000008">
    <property type="protein sequence ID" value="ORX57568.1"/>
    <property type="molecule type" value="Genomic_DNA"/>
</dbReference>
<evidence type="ECO:0000313" key="2">
    <source>
        <dbReference type="EMBL" id="ORX57568.1"/>
    </source>
</evidence>
<sequence>MDVFWDPLAQWLGAGSLPAFFQHHADQTLEFMLAVDWYQPWLLVLLACHCICLMITLLLRNQSTALSWYFFLLLGLAALTQPLNQLGHQHWQQFATANYFDPSGLFIVSVYAFPLIFNGFVVLMIILKTTFGLMVETKRRQLTRKKNE</sequence>
<protein>
    <submittedName>
        <fullName evidence="2">Uncharacterized protein</fullName>
    </submittedName>
</protein>
<feature type="transmembrane region" description="Helical" evidence="1">
    <location>
        <begin position="104"/>
        <end position="135"/>
    </location>
</feature>
<keyword evidence="1" id="KW-0472">Membrane</keyword>
<organism evidence="2 3">
    <name type="scientific">Hesseltinella vesiculosa</name>
    <dbReference type="NCBI Taxonomy" id="101127"/>
    <lineage>
        <taxon>Eukaryota</taxon>
        <taxon>Fungi</taxon>
        <taxon>Fungi incertae sedis</taxon>
        <taxon>Mucoromycota</taxon>
        <taxon>Mucoromycotina</taxon>
        <taxon>Mucoromycetes</taxon>
        <taxon>Mucorales</taxon>
        <taxon>Cunninghamellaceae</taxon>
        <taxon>Hesseltinella</taxon>
    </lineage>
</organism>
<gene>
    <name evidence="2" type="ORF">DM01DRAFT_1302780</name>
</gene>
<keyword evidence="1" id="KW-0812">Transmembrane</keyword>
<dbReference type="STRING" id="101127.A0A1X2GN54"/>
<proteinExistence type="predicted"/>
<name>A0A1X2GN54_9FUNG</name>
<dbReference type="Proteomes" id="UP000242146">
    <property type="component" value="Unassembled WGS sequence"/>
</dbReference>
<accession>A0A1X2GN54</accession>
<keyword evidence="3" id="KW-1185">Reference proteome</keyword>
<dbReference type="InterPro" id="IPR026721">
    <property type="entry name" value="TMEM18"/>
</dbReference>
<dbReference type="OrthoDB" id="411535at2759"/>
<comment type="caution">
    <text evidence="2">The sequence shown here is derived from an EMBL/GenBank/DDBJ whole genome shotgun (WGS) entry which is preliminary data.</text>
</comment>
<evidence type="ECO:0000256" key="1">
    <source>
        <dbReference type="SAM" id="Phobius"/>
    </source>
</evidence>
<evidence type="ECO:0000313" key="3">
    <source>
        <dbReference type="Proteomes" id="UP000242146"/>
    </source>
</evidence>
<feature type="transmembrane region" description="Helical" evidence="1">
    <location>
        <begin position="66"/>
        <end position="84"/>
    </location>
</feature>
<feature type="transmembrane region" description="Helical" evidence="1">
    <location>
        <begin position="38"/>
        <end position="59"/>
    </location>
</feature>
<reference evidence="2 3" key="1">
    <citation type="submission" date="2016-07" db="EMBL/GenBank/DDBJ databases">
        <title>Pervasive Adenine N6-methylation of Active Genes in Fungi.</title>
        <authorList>
            <consortium name="DOE Joint Genome Institute"/>
            <person name="Mondo S.J."/>
            <person name="Dannebaum R.O."/>
            <person name="Kuo R.C."/>
            <person name="Labutti K."/>
            <person name="Haridas S."/>
            <person name="Kuo A."/>
            <person name="Salamov A."/>
            <person name="Ahrendt S.R."/>
            <person name="Lipzen A."/>
            <person name="Sullivan W."/>
            <person name="Andreopoulos W.B."/>
            <person name="Clum A."/>
            <person name="Lindquist E."/>
            <person name="Daum C."/>
            <person name="Ramamoorthy G.K."/>
            <person name="Gryganskyi A."/>
            <person name="Culley D."/>
            <person name="Magnuson J.K."/>
            <person name="James T.Y."/>
            <person name="O'Malley M.A."/>
            <person name="Stajich J.E."/>
            <person name="Spatafora J.W."/>
            <person name="Visel A."/>
            <person name="Grigoriev I.V."/>
        </authorList>
    </citation>
    <scope>NUCLEOTIDE SEQUENCE [LARGE SCALE GENOMIC DNA]</scope>
    <source>
        <strain evidence="2 3">NRRL 3301</strain>
    </source>
</reference>
<keyword evidence="1" id="KW-1133">Transmembrane helix</keyword>
<dbReference type="Pfam" id="PF14770">
    <property type="entry name" value="TMEM18"/>
    <property type="match status" value="1"/>
</dbReference>
<dbReference type="AlphaFoldDB" id="A0A1X2GN54"/>